<dbReference type="AlphaFoldDB" id="A0A3E2HM98"/>
<organism evidence="1 2">
    <name type="scientific">Scytalidium lignicola</name>
    <name type="common">Hyphomycete</name>
    <dbReference type="NCBI Taxonomy" id="5539"/>
    <lineage>
        <taxon>Eukaryota</taxon>
        <taxon>Fungi</taxon>
        <taxon>Dikarya</taxon>
        <taxon>Ascomycota</taxon>
        <taxon>Pezizomycotina</taxon>
        <taxon>Leotiomycetes</taxon>
        <taxon>Leotiomycetes incertae sedis</taxon>
        <taxon>Scytalidium</taxon>
    </lineage>
</organism>
<accession>A0A3E2HM98</accession>
<keyword evidence="2" id="KW-1185">Reference proteome</keyword>
<reference evidence="1 2" key="1">
    <citation type="submission" date="2018-05" db="EMBL/GenBank/DDBJ databases">
        <title>Draft genome sequence of Scytalidium lignicola DSM 105466, a ubiquitous saprotrophic fungus.</title>
        <authorList>
            <person name="Buettner E."/>
            <person name="Gebauer A.M."/>
            <person name="Hofrichter M."/>
            <person name="Liers C."/>
            <person name="Kellner H."/>
        </authorList>
    </citation>
    <scope>NUCLEOTIDE SEQUENCE [LARGE SCALE GENOMIC DNA]</scope>
    <source>
        <strain evidence="1 2">DSM 105466</strain>
    </source>
</reference>
<dbReference type="Proteomes" id="UP000258309">
    <property type="component" value="Unassembled WGS sequence"/>
</dbReference>
<gene>
    <name evidence="1" type="ORF">B7463_g1876</name>
</gene>
<sequence>MLTPREVLQIAIEADKYSFGVALKYASIQWLQPRGNTDKVDMGYLMAAAFLFGDMEMFVAHTLQLIIHYKGSYLELLEHTIISKFLPSNIFCLLEERRSRMRAELAQLLINGMNASCSCGWGAKRSDRYKNLHSMFKPLRMLEVPISEFIKEMEAVPCEELEQKLHSPGFGSYYHELPMHSETFAGKLEIIKKKYN</sequence>
<proteinExistence type="predicted"/>
<dbReference type="EMBL" id="NCSJ02000020">
    <property type="protein sequence ID" value="RFU34495.1"/>
    <property type="molecule type" value="Genomic_DNA"/>
</dbReference>
<feature type="non-terminal residue" evidence="1">
    <location>
        <position position="1"/>
    </location>
</feature>
<dbReference type="STRING" id="5539.A0A3E2HM98"/>
<comment type="caution">
    <text evidence="1">The sequence shown here is derived from an EMBL/GenBank/DDBJ whole genome shotgun (WGS) entry which is preliminary data.</text>
</comment>
<evidence type="ECO:0000313" key="2">
    <source>
        <dbReference type="Proteomes" id="UP000258309"/>
    </source>
</evidence>
<dbReference type="OrthoDB" id="5275938at2759"/>
<name>A0A3E2HM98_SCYLI</name>
<evidence type="ECO:0000313" key="1">
    <source>
        <dbReference type="EMBL" id="RFU34495.1"/>
    </source>
</evidence>
<feature type="non-terminal residue" evidence="1">
    <location>
        <position position="196"/>
    </location>
</feature>
<protein>
    <submittedName>
        <fullName evidence="1">Uncharacterized protein</fullName>
    </submittedName>
</protein>